<dbReference type="AlphaFoldDB" id="V5HFV2"/>
<dbReference type="Pfam" id="PF08615">
    <property type="entry name" value="RNase_H2_suC"/>
    <property type="match status" value="1"/>
</dbReference>
<dbReference type="PANTHER" id="PTHR47204">
    <property type="entry name" value="OS02G0168900 PROTEIN"/>
    <property type="match status" value="1"/>
</dbReference>
<dbReference type="Gene3D" id="2.40.128.680">
    <property type="match status" value="1"/>
</dbReference>
<sequence>MPQKFKTFVSLLSLIQLIFLYKTIKTMAATADLKLESSRLEEKVRAHLLPCEIKHRGSAKVSSFFEPFVEPAQDSKDVLKASFRGRPLLGRQVPVPPDFAGVVFKTAATDSDSKSLYASARFNEFVCWNWSTAPSNNDKVAQLDDWVAVANALHANSDG</sequence>
<dbReference type="CDD" id="cd09271">
    <property type="entry name" value="RNase_H2-C"/>
    <property type="match status" value="1"/>
</dbReference>
<reference evidence="1" key="1">
    <citation type="journal article" date="2015" name="Sci. Rep.">
        <title>Tissue- and time-dependent transcription in Ixodes ricinus salivary glands and midguts when blood feeding on the vertebrate host.</title>
        <authorList>
            <person name="Kotsyfakis M."/>
            <person name="Schwarz A."/>
            <person name="Erhart J."/>
            <person name="Ribeiro J.M."/>
        </authorList>
    </citation>
    <scope>NUCLEOTIDE SEQUENCE</scope>
    <source>
        <tissue evidence="1">Salivary gland and midgut</tissue>
    </source>
</reference>
<dbReference type="PANTHER" id="PTHR47204:SF1">
    <property type="entry name" value="RIBONUCLEASE H2 SUBUNIT C"/>
    <property type="match status" value="1"/>
</dbReference>
<organism evidence="1">
    <name type="scientific">Ixodes ricinus</name>
    <name type="common">Common tick</name>
    <name type="synonym">Acarus ricinus</name>
    <dbReference type="NCBI Taxonomy" id="34613"/>
    <lineage>
        <taxon>Eukaryota</taxon>
        <taxon>Metazoa</taxon>
        <taxon>Ecdysozoa</taxon>
        <taxon>Arthropoda</taxon>
        <taxon>Chelicerata</taxon>
        <taxon>Arachnida</taxon>
        <taxon>Acari</taxon>
        <taxon>Parasitiformes</taxon>
        <taxon>Ixodida</taxon>
        <taxon>Ixodoidea</taxon>
        <taxon>Ixodidae</taxon>
        <taxon>Ixodinae</taxon>
        <taxon>Ixodes</taxon>
    </lineage>
</organism>
<proteinExistence type="evidence at transcript level"/>
<name>V5HFV2_IXORI</name>
<evidence type="ECO:0000313" key="1">
    <source>
        <dbReference type="EMBL" id="JAB72373.1"/>
    </source>
</evidence>
<dbReference type="GO" id="GO:0032299">
    <property type="term" value="C:ribonuclease H2 complex"/>
    <property type="evidence" value="ECO:0007669"/>
    <property type="project" value="InterPro"/>
</dbReference>
<dbReference type="InterPro" id="IPR013924">
    <property type="entry name" value="RNase_H2_suC"/>
</dbReference>
<accession>V5HFV2</accession>
<protein>
    <submittedName>
        <fullName evidence="1">Putative ribonuclease h2 non-catalytic subunit</fullName>
    </submittedName>
</protein>
<dbReference type="GO" id="GO:0006401">
    <property type="term" value="P:RNA catabolic process"/>
    <property type="evidence" value="ECO:0007669"/>
    <property type="project" value="InterPro"/>
</dbReference>
<dbReference type="EMBL" id="GANP01012095">
    <property type="protein sequence ID" value="JAB72373.1"/>
    <property type="molecule type" value="mRNA"/>
</dbReference>